<dbReference type="EMBL" id="UINC01001854">
    <property type="protein sequence ID" value="SUZ89965.1"/>
    <property type="molecule type" value="Genomic_DNA"/>
</dbReference>
<keyword evidence="1" id="KW-0472">Membrane</keyword>
<dbReference type="InterPro" id="IPR007395">
    <property type="entry name" value="Zn_peptidase_2"/>
</dbReference>
<evidence type="ECO:0000256" key="1">
    <source>
        <dbReference type="SAM" id="Phobius"/>
    </source>
</evidence>
<reference evidence="2" key="1">
    <citation type="submission" date="2018-05" db="EMBL/GenBank/DDBJ databases">
        <authorList>
            <person name="Lanie J.A."/>
            <person name="Ng W.-L."/>
            <person name="Kazmierczak K.M."/>
            <person name="Andrzejewski T.M."/>
            <person name="Davidsen T.M."/>
            <person name="Wayne K.J."/>
            <person name="Tettelin H."/>
            <person name="Glass J.I."/>
            <person name="Rusch D."/>
            <person name="Podicherti R."/>
            <person name="Tsui H.-C.T."/>
            <person name="Winkler M.E."/>
        </authorList>
    </citation>
    <scope>NUCLEOTIDE SEQUENCE</scope>
</reference>
<dbReference type="PANTHER" id="PTHR36434:SF1">
    <property type="entry name" value="MEMBRANE PROTEASE YUGP-RELATED"/>
    <property type="match status" value="1"/>
</dbReference>
<feature type="non-terminal residue" evidence="2">
    <location>
        <position position="1"/>
    </location>
</feature>
<feature type="transmembrane region" description="Helical" evidence="1">
    <location>
        <begin position="121"/>
        <end position="138"/>
    </location>
</feature>
<evidence type="ECO:0008006" key="3">
    <source>
        <dbReference type="Google" id="ProtNLM"/>
    </source>
</evidence>
<feature type="transmembrane region" description="Helical" evidence="1">
    <location>
        <begin position="6"/>
        <end position="25"/>
    </location>
</feature>
<name>A0A381RDT9_9ZZZZ</name>
<evidence type="ECO:0000313" key="2">
    <source>
        <dbReference type="EMBL" id="SUZ89965.1"/>
    </source>
</evidence>
<accession>A0A381RDT9</accession>
<keyword evidence="1" id="KW-0812">Transmembrane</keyword>
<dbReference type="AlphaFoldDB" id="A0A381RDT9"/>
<dbReference type="Pfam" id="PF04298">
    <property type="entry name" value="Zn_peptidase_2"/>
    <property type="match status" value="1"/>
</dbReference>
<dbReference type="PANTHER" id="PTHR36434">
    <property type="entry name" value="MEMBRANE PROTEASE YUGP-RELATED"/>
    <property type="match status" value="1"/>
</dbReference>
<gene>
    <name evidence="2" type="ORF">METZ01_LOCUS42819</name>
</gene>
<organism evidence="2">
    <name type="scientific">marine metagenome</name>
    <dbReference type="NCBI Taxonomy" id="408172"/>
    <lineage>
        <taxon>unclassified sequences</taxon>
        <taxon>metagenomes</taxon>
        <taxon>ecological metagenomes</taxon>
    </lineage>
</organism>
<protein>
    <recommendedName>
        <fullName evidence="3">Peptidase M48 domain-containing protein</fullName>
    </recommendedName>
</protein>
<feature type="transmembrane region" description="Helical" evidence="1">
    <location>
        <begin position="144"/>
        <end position="167"/>
    </location>
</feature>
<proteinExistence type="predicted"/>
<sequence>MVFIFLVIILLLLVFMPNIWVKRVMNKYSNPKDRYSGTGADLARHLLDKNDLHQISIETTEDGDHYDPEDKTVRLTNEKYSQCSLTAITVAAHEVGHAIQDKESYRPLVFRSRLVKLTLKLEKVGAAILMLSPFIGALTRAPGLSMIVFLGGFLTLLSSTLVHFVTLPTEIDASFNRALPMLEKHNILKKTDKRHARKILQAAAFTYIASSLMSLL</sequence>
<feature type="non-terminal residue" evidence="2">
    <location>
        <position position="216"/>
    </location>
</feature>
<keyword evidence="1" id="KW-1133">Transmembrane helix</keyword>